<dbReference type="GO" id="GO:0009231">
    <property type="term" value="P:riboflavin biosynthetic process"/>
    <property type="evidence" value="ECO:0007669"/>
    <property type="project" value="InterPro"/>
</dbReference>
<keyword evidence="3" id="KW-1185">Reference proteome</keyword>
<dbReference type="PANTHER" id="PTHR38011">
    <property type="entry name" value="DIHYDROFOLATE REDUCTASE FAMILY PROTEIN (AFU_ORTHOLOGUE AFUA_8G06820)"/>
    <property type="match status" value="1"/>
</dbReference>
<dbReference type="InterPro" id="IPR050765">
    <property type="entry name" value="Riboflavin_Biosynth_HTPR"/>
</dbReference>
<dbReference type="STRING" id="249408.BOO71_0009595"/>
<dbReference type="GO" id="GO:0008703">
    <property type="term" value="F:5-amino-6-(5-phosphoribosylamino)uracil reductase activity"/>
    <property type="evidence" value="ECO:0007669"/>
    <property type="project" value="InterPro"/>
</dbReference>
<sequence length="182" mass="19971">MRRIVVTEFLTLDGVMEEPTPWQSGYADPESGQFKRNELFGADALLLGRVTYEGFAAYWPAATDTGEFGERMNSLPKYVVSGKLEEATWNNAHIISQNVAQDIAHLKQQAGGDILVYGSGELVRFLLMHGLVDQMNLLVYPVVLGQGKRLFGEGEILGLSLAGTQTFSSGVVRLTYTLDGRP</sequence>
<reference evidence="2 3" key="1">
    <citation type="submission" date="2017-01" db="EMBL/GenBank/DDBJ databases">
        <title>Genome Analysis of Deinococcus marmoris KOPRI26562.</title>
        <authorList>
            <person name="Kim J.H."/>
            <person name="Oh H.-M."/>
        </authorList>
    </citation>
    <scope>NUCLEOTIDE SEQUENCE [LARGE SCALE GENOMIC DNA]</scope>
    <source>
        <strain evidence="2 3">KOPRI26562</strain>
    </source>
</reference>
<dbReference type="InterPro" id="IPR002734">
    <property type="entry name" value="RibDG_C"/>
</dbReference>
<dbReference type="InterPro" id="IPR024072">
    <property type="entry name" value="DHFR-like_dom_sf"/>
</dbReference>
<dbReference type="OrthoDB" id="195113at2"/>
<dbReference type="PANTHER" id="PTHR38011:SF11">
    <property type="entry name" value="2,5-DIAMINO-6-RIBOSYLAMINO-4(3H)-PYRIMIDINONE 5'-PHOSPHATE REDUCTASE"/>
    <property type="match status" value="1"/>
</dbReference>
<dbReference type="Gene3D" id="3.40.430.10">
    <property type="entry name" value="Dihydrofolate Reductase, subunit A"/>
    <property type="match status" value="1"/>
</dbReference>
<dbReference type="Proteomes" id="UP000186607">
    <property type="component" value="Unassembled WGS sequence"/>
</dbReference>
<proteinExistence type="predicted"/>
<evidence type="ECO:0000313" key="2">
    <source>
        <dbReference type="EMBL" id="OLV17185.1"/>
    </source>
</evidence>
<protein>
    <submittedName>
        <fullName evidence="2">Dihydrofolate reductase</fullName>
    </submittedName>
</protein>
<evidence type="ECO:0000259" key="1">
    <source>
        <dbReference type="Pfam" id="PF01872"/>
    </source>
</evidence>
<feature type="domain" description="Bacterial bifunctional deaminase-reductase C-terminal" evidence="1">
    <location>
        <begin position="4"/>
        <end position="172"/>
    </location>
</feature>
<dbReference type="RefSeq" id="WP_075834125.1">
    <property type="nucleotide sequence ID" value="NZ_MSTI01000110.1"/>
</dbReference>
<dbReference type="AlphaFoldDB" id="A0A1U7NW85"/>
<comment type="caution">
    <text evidence="2">The sequence shown here is derived from an EMBL/GenBank/DDBJ whole genome shotgun (WGS) entry which is preliminary data.</text>
</comment>
<dbReference type="Pfam" id="PF01872">
    <property type="entry name" value="RibD_C"/>
    <property type="match status" value="1"/>
</dbReference>
<name>A0A1U7NW85_9DEIO</name>
<dbReference type="EMBL" id="MSTI01000110">
    <property type="protein sequence ID" value="OLV17185.1"/>
    <property type="molecule type" value="Genomic_DNA"/>
</dbReference>
<organism evidence="2 3">
    <name type="scientific">Deinococcus marmoris</name>
    <dbReference type="NCBI Taxonomy" id="249408"/>
    <lineage>
        <taxon>Bacteria</taxon>
        <taxon>Thermotogati</taxon>
        <taxon>Deinococcota</taxon>
        <taxon>Deinococci</taxon>
        <taxon>Deinococcales</taxon>
        <taxon>Deinococcaceae</taxon>
        <taxon>Deinococcus</taxon>
    </lineage>
</organism>
<gene>
    <name evidence="2" type="ORF">BOO71_0009595</name>
</gene>
<dbReference type="SUPFAM" id="SSF53597">
    <property type="entry name" value="Dihydrofolate reductase-like"/>
    <property type="match status" value="1"/>
</dbReference>
<accession>A0A1U7NW85</accession>
<evidence type="ECO:0000313" key="3">
    <source>
        <dbReference type="Proteomes" id="UP000186607"/>
    </source>
</evidence>